<evidence type="ECO:0000259" key="2">
    <source>
        <dbReference type="Pfam" id="PF08241"/>
    </source>
</evidence>
<name>A0ABT4L5K8_9SPHI</name>
<dbReference type="GO" id="GO:0008168">
    <property type="term" value="F:methyltransferase activity"/>
    <property type="evidence" value="ECO:0007669"/>
    <property type="project" value="UniProtKB-KW"/>
</dbReference>
<evidence type="ECO:0000313" key="4">
    <source>
        <dbReference type="Proteomes" id="UP001144347"/>
    </source>
</evidence>
<evidence type="ECO:0000313" key="3">
    <source>
        <dbReference type="EMBL" id="MCZ4243207.1"/>
    </source>
</evidence>
<keyword evidence="3" id="KW-0489">Methyltransferase</keyword>
<organism evidence="3 4">
    <name type="scientific">Pedobacter punctiformis</name>
    <dbReference type="NCBI Taxonomy" id="3004097"/>
    <lineage>
        <taxon>Bacteria</taxon>
        <taxon>Pseudomonadati</taxon>
        <taxon>Bacteroidota</taxon>
        <taxon>Sphingobacteriia</taxon>
        <taxon>Sphingobacteriales</taxon>
        <taxon>Sphingobacteriaceae</taxon>
        <taxon>Pedobacter</taxon>
    </lineage>
</organism>
<keyword evidence="1" id="KW-0808">Transferase</keyword>
<dbReference type="GO" id="GO:0032259">
    <property type="term" value="P:methylation"/>
    <property type="evidence" value="ECO:0007669"/>
    <property type="project" value="UniProtKB-KW"/>
</dbReference>
<comment type="caution">
    <text evidence="3">The sequence shown here is derived from an EMBL/GenBank/DDBJ whole genome shotgun (WGS) entry which is preliminary data.</text>
</comment>
<dbReference type="EMBL" id="JAPWGM010000001">
    <property type="protein sequence ID" value="MCZ4243207.1"/>
    <property type="molecule type" value="Genomic_DNA"/>
</dbReference>
<dbReference type="PANTHER" id="PTHR44068">
    <property type="entry name" value="ZGC:194242"/>
    <property type="match status" value="1"/>
</dbReference>
<dbReference type="InterPro" id="IPR013216">
    <property type="entry name" value="Methyltransf_11"/>
</dbReference>
<dbReference type="Pfam" id="PF08241">
    <property type="entry name" value="Methyltransf_11"/>
    <property type="match status" value="1"/>
</dbReference>
<protein>
    <submittedName>
        <fullName evidence="3">Class I SAM-dependent methyltransferase</fullName>
    </submittedName>
</protein>
<keyword evidence="4" id="KW-1185">Reference proteome</keyword>
<dbReference type="SUPFAM" id="SSF53335">
    <property type="entry name" value="S-adenosyl-L-methionine-dependent methyltransferases"/>
    <property type="match status" value="1"/>
</dbReference>
<dbReference type="InterPro" id="IPR050447">
    <property type="entry name" value="Erg6_SMT_methyltransf"/>
</dbReference>
<dbReference type="Gene3D" id="3.40.50.150">
    <property type="entry name" value="Vaccinia Virus protein VP39"/>
    <property type="match status" value="1"/>
</dbReference>
<dbReference type="PANTHER" id="PTHR44068:SF1">
    <property type="entry name" value="HYPOTHETICAL LOC100005854"/>
    <property type="match status" value="1"/>
</dbReference>
<evidence type="ECO:0000256" key="1">
    <source>
        <dbReference type="ARBA" id="ARBA00022679"/>
    </source>
</evidence>
<accession>A0ABT4L5K8</accession>
<feature type="domain" description="Methyltransferase type 11" evidence="2">
    <location>
        <begin position="56"/>
        <end position="155"/>
    </location>
</feature>
<proteinExistence type="predicted"/>
<sequence length="223" mass="24868">MENQYSENDLREVAAQLSCPQGEKGLKTAAMMNISNKGMTESAISAMTLQDGNQILEIGPGNANHLEYLLQQAENLAYTGADISPLMIEEASKINASFIQNNQAKFTLTNPDTLPFAAAVFNKVFTVNTIYFWKNPEQFLDEIFRILTPGGTFVLCFADKSFMENLPFTPFGFQLYNVDSATELLKKSAFDIEKTAELTEEIYNNIGQPVSRKYYVIRALKAG</sequence>
<dbReference type="CDD" id="cd02440">
    <property type="entry name" value="AdoMet_MTases"/>
    <property type="match status" value="1"/>
</dbReference>
<reference evidence="3" key="1">
    <citation type="submission" date="2022-12" db="EMBL/GenBank/DDBJ databases">
        <title>Genome sequence of HCMS5-2.</title>
        <authorList>
            <person name="Woo H."/>
        </authorList>
    </citation>
    <scope>NUCLEOTIDE SEQUENCE</scope>
    <source>
        <strain evidence="3">HCMS5-2</strain>
    </source>
</reference>
<dbReference type="InterPro" id="IPR029063">
    <property type="entry name" value="SAM-dependent_MTases_sf"/>
</dbReference>
<dbReference type="Proteomes" id="UP001144347">
    <property type="component" value="Unassembled WGS sequence"/>
</dbReference>
<dbReference type="RefSeq" id="WP_269426276.1">
    <property type="nucleotide sequence ID" value="NZ_JAPWGM010000001.1"/>
</dbReference>
<gene>
    <name evidence="3" type="ORF">O0955_04250</name>
</gene>